<dbReference type="PROSITE" id="PS51820">
    <property type="entry name" value="PA14"/>
    <property type="match status" value="1"/>
</dbReference>
<evidence type="ECO:0000313" key="4">
    <source>
        <dbReference type="Proteomes" id="UP000598820"/>
    </source>
</evidence>
<feature type="domain" description="PA14" evidence="2">
    <location>
        <begin position="485"/>
        <end position="623"/>
    </location>
</feature>
<dbReference type="AlphaFoldDB" id="A0A926XV96"/>
<dbReference type="RefSeq" id="WP_190887063.1">
    <property type="nucleotide sequence ID" value="NZ_JACWZY010000007.1"/>
</dbReference>
<comment type="caution">
    <text evidence="3">The sequence shown here is derived from an EMBL/GenBank/DDBJ whole genome shotgun (WGS) entry which is preliminary data.</text>
</comment>
<feature type="region of interest" description="Disordered" evidence="1">
    <location>
        <begin position="328"/>
        <end position="347"/>
    </location>
</feature>
<feature type="region of interest" description="Disordered" evidence="1">
    <location>
        <begin position="356"/>
        <end position="385"/>
    </location>
</feature>
<evidence type="ECO:0000256" key="1">
    <source>
        <dbReference type="SAM" id="MobiDB-lite"/>
    </source>
</evidence>
<feature type="compositionally biased region" description="Pro residues" evidence="1">
    <location>
        <begin position="366"/>
        <end position="381"/>
    </location>
</feature>
<sequence length="947" mass="100183">MLTFFLLSFTHSGDYPKKPEHPREAVKSALTPKFPGRPQTNDPIRFTLKADKQQIAVGEPLTITVVAHYLNISPALLFTTAGSNAFRLKVLLPEGFVQTGGDYVDYVGTELSAEKPTATYILKGYFTKAGSKNEFRLLRGHGLADANSLFVDKSRLNVTVTGNNIAHSNKGARSAGALAFQIVSYDCNSGVLQYQFTGGDGSPINVVLPGIFAGTMYSDNVSTHTFPGDARTGRSVSGNANQSGNQISVNFTTSCNLSSGGGNPPTSPNPPGNPNPPSGGSLAFQIVGYDCNSGVLQYQMTGGNGSPINLTLPGIFAGTINANNVSTHTFPSDARQGRSVNGYANQSGSQVSISFTTSCNLSSGNPNPPNNPNPPSTPNPPASGGSLAFQIMGYDCNSGVLQYQFTGGNGSPIDVVMPGIFAGTVNANNLATYTFPGDARTGRSMTGTATQGGNQISINFTTSCNLSSGQSNPPSNPNPPSSGCGTGNGLLGFYTNSTDLAQNPVTVRTDAQLNFTWGGSPVPGVVNEDGFSVRWFGQVEAPVSGNYTFKINNDDGTRLWINDQLLIDDWNGHGPTWMQGSIYLNAGQKYDITIDYVEYSGGAQMQLYWEYPGQGMQIVPSCRLYTNLRAPSSDPTGSSSSGVQCVYVTPCIDYVLDCNTGKIVDLVFYSCGPASNGNGGSGGGGGGDGGGGSGGGGTGSPTGGGGGIGMPGGPTTSGRPNFRLPIGQSAEEASRIKFYRDMAYRGITFTAEEIAVLNEFPNARANVRNHVDRYGTKPDGSNAFIMSLEDQQRYPRFANLVRSLPTIVANDTKVREAIMHFTGYSAGKVLDLLTVGRGPRILIQDVKSQYGNKAKGHCTCPGFPEWTVEIEISFVRGLEQANLKSTQQATAFLLAVTLLHEFTHWGAAQNNISEAGYEFGDSMEIMAFGTIITKNNAGNYDYRFFEK</sequence>
<feature type="region of interest" description="Disordered" evidence="1">
    <location>
        <begin position="254"/>
        <end position="281"/>
    </location>
</feature>
<proteinExistence type="predicted"/>
<dbReference type="Pfam" id="PF07691">
    <property type="entry name" value="PA14"/>
    <property type="match status" value="1"/>
</dbReference>
<feature type="compositionally biased region" description="Gly residues" evidence="1">
    <location>
        <begin position="682"/>
        <end position="712"/>
    </location>
</feature>
<dbReference type="EMBL" id="JACWZY010000007">
    <property type="protein sequence ID" value="MBD2701213.1"/>
    <property type="molecule type" value="Genomic_DNA"/>
</dbReference>
<feature type="compositionally biased region" description="Pro residues" evidence="1">
    <location>
        <begin position="265"/>
        <end position="277"/>
    </location>
</feature>
<protein>
    <recommendedName>
        <fullName evidence="2">PA14 domain-containing protein</fullName>
    </recommendedName>
</protein>
<gene>
    <name evidence="3" type="ORF">IC229_11240</name>
</gene>
<organism evidence="3 4">
    <name type="scientific">Spirosoma profusum</name>
    <dbReference type="NCBI Taxonomy" id="2771354"/>
    <lineage>
        <taxon>Bacteria</taxon>
        <taxon>Pseudomonadati</taxon>
        <taxon>Bacteroidota</taxon>
        <taxon>Cytophagia</taxon>
        <taxon>Cytophagales</taxon>
        <taxon>Cytophagaceae</taxon>
        <taxon>Spirosoma</taxon>
    </lineage>
</organism>
<dbReference type="InterPro" id="IPR037524">
    <property type="entry name" value="PA14/GLEYA"/>
</dbReference>
<name>A0A926XV96_9BACT</name>
<dbReference type="InterPro" id="IPR011658">
    <property type="entry name" value="PA14_dom"/>
</dbReference>
<feature type="region of interest" description="Disordered" evidence="1">
    <location>
        <begin position="462"/>
        <end position="484"/>
    </location>
</feature>
<dbReference type="SUPFAM" id="SSF56988">
    <property type="entry name" value="Anthrax protective antigen"/>
    <property type="match status" value="1"/>
</dbReference>
<accession>A0A926XV96</accession>
<reference evidence="3" key="1">
    <citation type="submission" date="2020-09" db="EMBL/GenBank/DDBJ databases">
        <authorList>
            <person name="Kim M.K."/>
        </authorList>
    </citation>
    <scope>NUCLEOTIDE SEQUENCE</scope>
    <source>
        <strain evidence="3">BT702</strain>
    </source>
</reference>
<evidence type="ECO:0000313" key="3">
    <source>
        <dbReference type="EMBL" id="MBD2701213.1"/>
    </source>
</evidence>
<dbReference type="SMART" id="SM00758">
    <property type="entry name" value="PA14"/>
    <property type="match status" value="1"/>
</dbReference>
<dbReference type="InterPro" id="IPR028913">
    <property type="entry name" value="Tox-MPTase3_dom"/>
</dbReference>
<dbReference type="Proteomes" id="UP000598820">
    <property type="component" value="Unassembled WGS sequence"/>
</dbReference>
<evidence type="ECO:0000259" key="2">
    <source>
        <dbReference type="PROSITE" id="PS51820"/>
    </source>
</evidence>
<feature type="region of interest" description="Disordered" evidence="1">
    <location>
        <begin position="682"/>
        <end position="724"/>
    </location>
</feature>
<dbReference type="Gene3D" id="3.90.182.10">
    <property type="entry name" value="Toxin - Anthrax Protective Antigen,domain 1"/>
    <property type="match status" value="1"/>
</dbReference>
<dbReference type="Pfam" id="PF15639">
    <property type="entry name" value="Tox-MPTase3"/>
    <property type="match status" value="1"/>
</dbReference>
<feature type="compositionally biased region" description="Polar residues" evidence="1">
    <location>
        <begin position="338"/>
        <end position="347"/>
    </location>
</feature>
<keyword evidence="4" id="KW-1185">Reference proteome</keyword>